<protein>
    <recommendedName>
        <fullName evidence="1">Sulphotransferase Stf0 domain-containing protein</fullName>
    </recommendedName>
</protein>
<organism evidence="2 3">
    <name type="scientific">Zasmidium cellare</name>
    <name type="common">Wine cellar mold</name>
    <name type="synonym">Racodium cellare</name>
    <dbReference type="NCBI Taxonomy" id="395010"/>
    <lineage>
        <taxon>Eukaryota</taxon>
        <taxon>Fungi</taxon>
        <taxon>Dikarya</taxon>
        <taxon>Ascomycota</taxon>
        <taxon>Pezizomycotina</taxon>
        <taxon>Dothideomycetes</taxon>
        <taxon>Dothideomycetidae</taxon>
        <taxon>Mycosphaerellales</taxon>
        <taxon>Mycosphaerellaceae</taxon>
        <taxon>Zasmidium</taxon>
    </lineage>
</organism>
<dbReference type="SUPFAM" id="SSF52540">
    <property type="entry name" value="P-loop containing nucleoside triphosphate hydrolases"/>
    <property type="match status" value="1"/>
</dbReference>
<feature type="domain" description="Sulphotransferase Stf0" evidence="1">
    <location>
        <begin position="158"/>
        <end position="240"/>
    </location>
</feature>
<accession>A0ABR0E380</accession>
<reference evidence="2 3" key="1">
    <citation type="journal article" date="2023" name="G3 (Bethesda)">
        <title>A chromosome-level genome assembly of Zasmidium syzygii isolated from banana leaves.</title>
        <authorList>
            <person name="van Westerhoven A.C."/>
            <person name="Mehrabi R."/>
            <person name="Talebi R."/>
            <person name="Steentjes M.B.F."/>
            <person name="Corcolon B."/>
            <person name="Chong P.A."/>
            <person name="Kema G.H.J."/>
            <person name="Seidl M.F."/>
        </authorList>
    </citation>
    <scope>NUCLEOTIDE SEQUENCE [LARGE SCALE GENOMIC DNA]</scope>
    <source>
        <strain evidence="2 3">P124</strain>
    </source>
</reference>
<dbReference type="Proteomes" id="UP001305779">
    <property type="component" value="Unassembled WGS sequence"/>
</dbReference>
<sequence>MPSQILLFSQPRSGCHLLERMVFSKQPGVQQLYHPFWPDMFPLVEYLSHDSGTNASDQAREKYMIEAGIAIKTWNEALSKAESNGEILYMHAHLLMTADPKRAREHVQSDQPAQDNLTKSNFTLIPNELLLHRGTIPLLTIRDPRMAVPSTYRAMRPQPQYAPQAAKQRELYMHTTNLGWNRELYDWYTTQGIEPIVVDADDYITSTDYVRSLCSKLGLDPEHATLSWPSVTKKEVDATDPLWMVVMGTLKTSTGVRPDRASRNNDLDAEMRKWKDEFGEDVTAILGECVAASMPHYEYLRECRFRG</sequence>
<keyword evidence="3" id="KW-1185">Reference proteome</keyword>
<dbReference type="InterPro" id="IPR024628">
    <property type="entry name" value="Sulfotransferase_Stf0_dom"/>
</dbReference>
<comment type="caution">
    <text evidence="2">The sequence shown here is derived from an EMBL/GenBank/DDBJ whole genome shotgun (WGS) entry which is preliminary data.</text>
</comment>
<name>A0ABR0E380_ZASCE</name>
<dbReference type="Gene3D" id="3.40.50.300">
    <property type="entry name" value="P-loop containing nucleotide triphosphate hydrolases"/>
    <property type="match status" value="1"/>
</dbReference>
<evidence type="ECO:0000313" key="3">
    <source>
        <dbReference type="Proteomes" id="UP001305779"/>
    </source>
</evidence>
<dbReference type="Pfam" id="PF09037">
    <property type="entry name" value="Sulphotransf"/>
    <property type="match status" value="1"/>
</dbReference>
<dbReference type="EMBL" id="JAXOVC010000011">
    <property type="protein sequence ID" value="KAK4495583.1"/>
    <property type="molecule type" value="Genomic_DNA"/>
</dbReference>
<evidence type="ECO:0000259" key="1">
    <source>
        <dbReference type="Pfam" id="PF09037"/>
    </source>
</evidence>
<proteinExistence type="predicted"/>
<gene>
    <name evidence="2" type="ORF">PRZ48_012851</name>
</gene>
<dbReference type="PANTHER" id="PTHR48312:SF1">
    <property type="entry name" value="SULFOTRANSFERASE"/>
    <property type="match status" value="1"/>
</dbReference>
<dbReference type="InterPro" id="IPR027417">
    <property type="entry name" value="P-loop_NTPase"/>
</dbReference>
<dbReference type="PANTHER" id="PTHR48312">
    <property type="match status" value="1"/>
</dbReference>
<evidence type="ECO:0000313" key="2">
    <source>
        <dbReference type="EMBL" id="KAK4495583.1"/>
    </source>
</evidence>